<dbReference type="Proteomes" id="UP000886653">
    <property type="component" value="Unassembled WGS sequence"/>
</dbReference>
<feature type="compositionally biased region" description="Low complexity" evidence="1">
    <location>
        <begin position="47"/>
        <end position="59"/>
    </location>
</feature>
<dbReference type="AlphaFoldDB" id="A0A9P6NCI8"/>
<feature type="compositionally biased region" description="Basic and acidic residues" evidence="1">
    <location>
        <begin position="446"/>
        <end position="457"/>
    </location>
</feature>
<feature type="compositionally biased region" description="Basic and acidic residues" evidence="1">
    <location>
        <begin position="307"/>
        <end position="317"/>
    </location>
</feature>
<sequence length="674" mass="72425">MAQNTHTDTDQTEDEVVSQSLRSLTPSASTSNMNAPRRSSRLGTPRLSSVTTSASLVTADNDTPRSRRASARASTRPLSSNTSLKSPSSLRGLKNVSAESLTSLRSSPRLNSGGRETLNRTTTQAKRRKTTGTSSLISHSEMTDVLDLPEPSSTSLSHEAVDTPASQGLIASPATQDAISLPDSQAQELLVSSQHPVSLSDSHDPAPEPASSLLAQASSLAPAADQPSSVQALQEGRSLPTMALIASSTSPSISIPPDCLSIPQRSLQTSTSKKDTPISESQTDQLDASMSNSRVATPSFIPQEARPILDSREEHGALRIQTSKELTPTSESQTDQLEVLMPTSRSATPTSKSQETRPSLDLPENITAFSSAEQVASTSTLPDDAQLPNSNAPEPASTVKIVQQSPDSKAEVDIGSTHGQRSGDTVVIEVQPSHGVSGNVQVESNDPTHEKRPEVHAPEAGSSKPAAPKRAPRARRAPKWEPSTIPVEDDEDFFNLAPRTTVQFVSKTLGLRPGDRRSASATAPSSGVEAISPQRPPKVIHLSDDDEDSNPNPDVQHEIGSDEESEEESGVPSTRKSRKKKASHAKLPTWTQAKTCDAISLGSSSDEELNNGKKAFTLDLSSDDSDHHTDKKDHYACEHRESHKYFLFAISPSCRRRRELRHGRRFPFCHNRRA</sequence>
<name>A0A9P6NCI8_9BASI</name>
<feature type="region of interest" description="Disordered" evidence="1">
    <location>
        <begin position="504"/>
        <end position="589"/>
    </location>
</feature>
<keyword evidence="3" id="KW-1185">Reference proteome</keyword>
<dbReference type="EMBL" id="MU167319">
    <property type="protein sequence ID" value="KAG0143413.1"/>
    <property type="molecule type" value="Genomic_DNA"/>
</dbReference>
<gene>
    <name evidence="2" type="ORF">CROQUDRAFT_183584</name>
</gene>
<feature type="compositionally biased region" description="Polar residues" evidence="1">
    <location>
        <begin position="17"/>
        <end position="34"/>
    </location>
</feature>
<feature type="compositionally biased region" description="Basic residues" evidence="1">
    <location>
        <begin position="575"/>
        <end position="584"/>
    </location>
</feature>
<feature type="compositionally biased region" description="Polar residues" evidence="1">
    <location>
        <begin position="367"/>
        <end position="392"/>
    </location>
</feature>
<feature type="region of interest" description="Disordered" evidence="1">
    <location>
        <begin position="1"/>
        <end position="163"/>
    </location>
</feature>
<feature type="compositionally biased region" description="Polar residues" evidence="1">
    <location>
        <begin position="278"/>
        <end position="296"/>
    </location>
</feature>
<feature type="compositionally biased region" description="Polar residues" evidence="1">
    <location>
        <begin position="434"/>
        <end position="445"/>
    </location>
</feature>
<feature type="compositionally biased region" description="Polar residues" evidence="1">
    <location>
        <begin position="343"/>
        <end position="357"/>
    </location>
</feature>
<evidence type="ECO:0000256" key="1">
    <source>
        <dbReference type="SAM" id="MobiDB-lite"/>
    </source>
</evidence>
<organism evidence="2 3">
    <name type="scientific">Cronartium quercuum f. sp. fusiforme G11</name>
    <dbReference type="NCBI Taxonomy" id="708437"/>
    <lineage>
        <taxon>Eukaryota</taxon>
        <taxon>Fungi</taxon>
        <taxon>Dikarya</taxon>
        <taxon>Basidiomycota</taxon>
        <taxon>Pucciniomycotina</taxon>
        <taxon>Pucciniomycetes</taxon>
        <taxon>Pucciniales</taxon>
        <taxon>Coleosporiaceae</taxon>
        <taxon>Cronartium</taxon>
    </lineage>
</organism>
<evidence type="ECO:0000313" key="2">
    <source>
        <dbReference type="EMBL" id="KAG0143413.1"/>
    </source>
</evidence>
<evidence type="ECO:0000313" key="3">
    <source>
        <dbReference type="Proteomes" id="UP000886653"/>
    </source>
</evidence>
<feature type="compositionally biased region" description="Polar residues" evidence="1">
    <location>
        <begin position="97"/>
        <end position="110"/>
    </location>
</feature>
<feature type="region of interest" description="Disordered" evidence="1">
    <location>
        <begin position="249"/>
        <end position="492"/>
    </location>
</feature>
<proteinExistence type="predicted"/>
<accession>A0A9P6NCI8</accession>
<feature type="region of interest" description="Disordered" evidence="1">
    <location>
        <begin position="189"/>
        <end position="210"/>
    </location>
</feature>
<comment type="caution">
    <text evidence="2">The sequence shown here is derived from an EMBL/GenBank/DDBJ whole genome shotgun (WGS) entry which is preliminary data.</text>
</comment>
<feature type="compositionally biased region" description="Low complexity" evidence="1">
    <location>
        <begin position="71"/>
        <end position="90"/>
    </location>
</feature>
<protein>
    <submittedName>
        <fullName evidence="2">Uncharacterized protein</fullName>
    </submittedName>
</protein>
<reference evidence="2" key="1">
    <citation type="submission" date="2013-11" db="EMBL/GenBank/DDBJ databases">
        <title>Genome sequence of the fusiform rust pathogen reveals effectors for host alternation and coevolution with pine.</title>
        <authorList>
            <consortium name="DOE Joint Genome Institute"/>
            <person name="Smith K."/>
            <person name="Pendleton A."/>
            <person name="Kubisiak T."/>
            <person name="Anderson C."/>
            <person name="Salamov A."/>
            <person name="Aerts A."/>
            <person name="Riley R."/>
            <person name="Clum A."/>
            <person name="Lindquist E."/>
            <person name="Ence D."/>
            <person name="Campbell M."/>
            <person name="Kronenberg Z."/>
            <person name="Feau N."/>
            <person name="Dhillon B."/>
            <person name="Hamelin R."/>
            <person name="Burleigh J."/>
            <person name="Smith J."/>
            <person name="Yandell M."/>
            <person name="Nelson C."/>
            <person name="Grigoriev I."/>
            <person name="Davis J."/>
        </authorList>
    </citation>
    <scope>NUCLEOTIDE SEQUENCE</scope>
    <source>
        <strain evidence="2">G11</strain>
    </source>
</reference>
<feature type="compositionally biased region" description="Polar residues" evidence="1">
    <location>
        <begin position="189"/>
        <end position="200"/>
    </location>
</feature>
<feature type="compositionally biased region" description="Polar residues" evidence="1">
    <location>
        <begin position="320"/>
        <end position="336"/>
    </location>
</feature>